<keyword evidence="1" id="KW-0812">Transmembrane</keyword>
<evidence type="ECO:0000313" key="2">
    <source>
        <dbReference type="EMBL" id="RDV00738.1"/>
    </source>
</evidence>
<dbReference type="AlphaFoldDB" id="A0A3D8K5L7"/>
<organism evidence="2 3">
    <name type="scientific">Trinickia dinghuensis</name>
    <dbReference type="NCBI Taxonomy" id="2291023"/>
    <lineage>
        <taxon>Bacteria</taxon>
        <taxon>Pseudomonadati</taxon>
        <taxon>Pseudomonadota</taxon>
        <taxon>Betaproteobacteria</taxon>
        <taxon>Burkholderiales</taxon>
        <taxon>Burkholderiaceae</taxon>
        <taxon>Trinickia</taxon>
    </lineage>
</organism>
<comment type="caution">
    <text evidence="2">The sequence shown here is derived from an EMBL/GenBank/DDBJ whole genome shotgun (WGS) entry which is preliminary data.</text>
</comment>
<feature type="transmembrane region" description="Helical" evidence="1">
    <location>
        <begin position="12"/>
        <end position="30"/>
    </location>
</feature>
<protein>
    <submittedName>
        <fullName evidence="2">DUF3311 domain-containing protein</fullName>
    </submittedName>
</protein>
<dbReference type="Proteomes" id="UP000256838">
    <property type="component" value="Unassembled WGS sequence"/>
</dbReference>
<keyword evidence="3" id="KW-1185">Reference proteome</keyword>
<keyword evidence="1" id="KW-0472">Membrane</keyword>
<dbReference type="RefSeq" id="WP_115532009.1">
    <property type="nucleotide sequence ID" value="NZ_QRGA01000001.1"/>
</dbReference>
<evidence type="ECO:0000256" key="1">
    <source>
        <dbReference type="SAM" id="Phobius"/>
    </source>
</evidence>
<keyword evidence="1" id="KW-1133">Transmembrane helix</keyword>
<dbReference type="InterPro" id="IPR021741">
    <property type="entry name" value="DUF3311"/>
</dbReference>
<sequence length="65" mass="7816">METSHPPRRSWLPLILLLPYFALLWLPFYSGGRPSLLGFPFFYWYQFLWVPITSLLMYAVYRSAK</sequence>
<dbReference type="Pfam" id="PF11755">
    <property type="entry name" value="DUF3311"/>
    <property type="match status" value="1"/>
</dbReference>
<proteinExistence type="predicted"/>
<gene>
    <name evidence="2" type="ORF">DWV00_03015</name>
</gene>
<dbReference type="OrthoDB" id="123261at2"/>
<accession>A0A3D8K5L7</accession>
<feature type="transmembrane region" description="Helical" evidence="1">
    <location>
        <begin position="42"/>
        <end position="61"/>
    </location>
</feature>
<evidence type="ECO:0000313" key="3">
    <source>
        <dbReference type="Proteomes" id="UP000256838"/>
    </source>
</evidence>
<dbReference type="EMBL" id="QRGA01000001">
    <property type="protein sequence ID" value="RDV00738.1"/>
    <property type="molecule type" value="Genomic_DNA"/>
</dbReference>
<name>A0A3D8K5L7_9BURK</name>
<reference evidence="2 3" key="1">
    <citation type="submission" date="2018-08" db="EMBL/GenBank/DDBJ databases">
        <title>Paraburkholderia sp. DHOM06 isolated from forest soil.</title>
        <authorList>
            <person name="Gao Z.-H."/>
            <person name="Qiu L.-H."/>
        </authorList>
    </citation>
    <scope>NUCLEOTIDE SEQUENCE [LARGE SCALE GENOMIC DNA]</scope>
    <source>
        <strain evidence="2 3">DHOM06</strain>
    </source>
</reference>